<dbReference type="Pfam" id="PF02653">
    <property type="entry name" value="BPD_transp_2"/>
    <property type="match status" value="1"/>
</dbReference>
<dbReference type="GO" id="GO:0005886">
    <property type="term" value="C:plasma membrane"/>
    <property type="evidence" value="ECO:0007669"/>
    <property type="project" value="UniProtKB-SubCell"/>
</dbReference>
<evidence type="ECO:0000256" key="3">
    <source>
        <dbReference type="ARBA" id="ARBA00022475"/>
    </source>
</evidence>
<feature type="transmembrane region" description="Helical" evidence="10">
    <location>
        <begin position="144"/>
        <end position="166"/>
    </location>
</feature>
<evidence type="ECO:0000256" key="8">
    <source>
        <dbReference type="ARBA" id="ARBA00023136"/>
    </source>
</evidence>
<keyword evidence="8 10" id="KW-0472">Membrane</keyword>
<dbReference type="AlphaFoldDB" id="A0A2P2CFV5"/>
<keyword evidence="4" id="KW-0997">Cell inner membrane</keyword>
<evidence type="ECO:0000256" key="7">
    <source>
        <dbReference type="ARBA" id="ARBA00022989"/>
    </source>
</evidence>
<reference evidence="11" key="1">
    <citation type="submission" date="2015-08" db="EMBL/GenBank/DDBJ databases">
        <authorList>
            <person name="Babu N.S."/>
            <person name="Beckwith C.J."/>
            <person name="Beseler K.G."/>
            <person name="Brison A."/>
            <person name="Carone J.V."/>
            <person name="Caskin T.P."/>
            <person name="Diamond M."/>
            <person name="Durham M.E."/>
            <person name="Foxe J.M."/>
            <person name="Go M."/>
            <person name="Henderson B.A."/>
            <person name="Jones I.B."/>
            <person name="McGettigan J.A."/>
            <person name="Micheletti S.J."/>
            <person name="Nasrallah M.E."/>
            <person name="Ortiz D."/>
            <person name="Piller C.R."/>
            <person name="Privatt S.R."/>
            <person name="Schneider S.L."/>
            <person name="Sharp S."/>
            <person name="Smith T.C."/>
            <person name="Stanton J.D."/>
            <person name="Ullery H.E."/>
            <person name="Wilson R.J."/>
            <person name="Serrano M.G."/>
            <person name="Buck G."/>
            <person name="Lee V."/>
            <person name="Wang Y."/>
            <person name="Carvalho R."/>
            <person name="Voegtly L."/>
            <person name="Shi R."/>
            <person name="Duckworth R."/>
            <person name="Johnson A."/>
            <person name="Loviza R."/>
            <person name="Walstead R."/>
            <person name="Shah Z."/>
            <person name="Kiflezghi M."/>
            <person name="Wade K."/>
            <person name="Ball S.L."/>
            <person name="Bradley K.W."/>
            <person name="Asai D.J."/>
            <person name="Bowman C.A."/>
            <person name="Russell D.A."/>
            <person name="Pope W.H."/>
            <person name="Jacobs-Sera D."/>
            <person name="Hendrix R.W."/>
            <person name="Hatfull G.F."/>
        </authorList>
    </citation>
    <scope>NUCLEOTIDE SEQUENCE</scope>
</reference>
<protein>
    <submittedName>
        <fullName evidence="11">Putative carbohydrate ABC transporter, permease protein</fullName>
    </submittedName>
</protein>
<feature type="transmembrane region" description="Helical" evidence="10">
    <location>
        <begin position="62"/>
        <end position="83"/>
    </location>
</feature>
<evidence type="ECO:0000256" key="9">
    <source>
        <dbReference type="SAM" id="MobiDB-lite"/>
    </source>
</evidence>
<feature type="compositionally biased region" description="Low complexity" evidence="9">
    <location>
        <begin position="1"/>
        <end position="13"/>
    </location>
</feature>
<evidence type="ECO:0000256" key="2">
    <source>
        <dbReference type="ARBA" id="ARBA00022448"/>
    </source>
</evidence>
<feature type="transmembrane region" description="Helical" evidence="10">
    <location>
        <begin position="90"/>
        <end position="108"/>
    </location>
</feature>
<dbReference type="InterPro" id="IPR001851">
    <property type="entry name" value="ABC_transp_permease"/>
</dbReference>
<dbReference type="EMBL" id="CZKA01000085">
    <property type="protein sequence ID" value="CUR60866.1"/>
    <property type="molecule type" value="Genomic_DNA"/>
</dbReference>
<feature type="transmembrane region" description="Helical" evidence="10">
    <location>
        <begin position="332"/>
        <end position="351"/>
    </location>
</feature>
<dbReference type="PANTHER" id="PTHR32196">
    <property type="entry name" value="ABC TRANSPORTER PERMEASE PROTEIN YPHD-RELATED-RELATED"/>
    <property type="match status" value="1"/>
</dbReference>
<evidence type="ECO:0000313" key="11">
    <source>
        <dbReference type="EMBL" id="CUR60866.1"/>
    </source>
</evidence>
<feature type="region of interest" description="Disordered" evidence="9">
    <location>
        <begin position="1"/>
        <end position="22"/>
    </location>
</feature>
<organism evidence="11">
    <name type="scientific">metagenome</name>
    <dbReference type="NCBI Taxonomy" id="256318"/>
    <lineage>
        <taxon>unclassified sequences</taxon>
        <taxon>metagenomes</taxon>
    </lineage>
</organism>
<dbReference type="CDD" id="cd06579">
    <property type="entry name" value="TM_PBP1_transp_AraH_like"/>
    <property type="match status" value="1"/>
</dbReference>
<feature type="transmembrane region" description="Helical" evidence="10">
    <location>
        <begin position="306"/>
        <end position="326"/>
    </location>
</feature>
<feature type="transmembrane region" description="Helical" evidence="10">
    <location>
        <begin position="201"/>
        <end position="222"/>
    </location>
</feature>
<evidence type="ECO:0000256" key="1">
    <source>
        <dbReference type="ARBA" id="ARBA00004651"/>
    </source>
</evidence>
<keyword evidence="3" id="KW-1003">Cell membrane</keyword>
<keyword evidence="2" id="KW-0813">Transport</keyword>
<name>A0A2P2CFV5_9ZZZZ</name>
<gene>
    <name evidence="11" type="ORF">NOCA290027</name>
</gene>
<evidence type="ECO:0000256" key="10">
    <source>
        <dbReference type="SAM" id="Phobius"/>
    </source>
</evidence>
<evidence type="ECO:0000256" key="5">
    <source>
        <dbReference type="ARBA" id="ARBA00022597"/>
    </source>
</evidence>
<feature type="transmembrane region" description="Helical" evidence="10">
    <location>
        <begin position="114"/>
        <end position="137"/>
    </location>
</feature>
<evidence type="ECO:0000256" key="4">
    <source>
        <dbReference type="ARBA" id="ARBA00022519"/>
    </source>
</evidence>
<dbReference type="GO" id="GO:0022857">
    <property type="term" value="F:transmembrane transporter activity"/>
    <property type="evidence" value="ECO:0007669"/>
    <property type="project" value="InterPro"/>
</dbReference>
<dbReference type="PANTHER" id="PTHR32196:SF32">
    <property type="entry name" value="XYLOSE TRANSPORT SYSTEM PERMEASE PROTEIN XYLH"/>
    <property type="match status" value="1"/>
</dbReference>
<feature type="transmembrane region" description="Helical" evidence="10">
    <location>
        <begin position="36"/>
        <end position="56"/>
    </location>
</feature>
<feature type="transmembrane region" description="Helical" evidence="10">
    <location>
        <begin position="282"/>
        <end position="299"/>
    </location>
</feature>
<keyword evidence="7 10" id="KW-1133">Transmembrane helix</keyword>
<proteinExistence type="predicted"/>
<sequence>MSTTTTGAQASTSPPEPDERLAGSHRVSKILRRPEVGAAVAALVIFVFFATTTGAFAKPGGASTWIFTSSTIGIMAVAVSLLMIGGEFDLSAGAMIGTTGLTTGILMSEYGTNVWLAIVISLVIAVAIGALNGILVMRTGLPSFIVTLGSFFVLQGVNLAVTKILIDKVSVSGLQRADGYTQGQQVFGSFVKLNLGGDLPLTIYAATFWWIAVTAIATWVLLRTRAGNWIFAVGGAENSARQVGVPVFKTKVGLFITTSVAGWLVGMLSLFKTTTVQSTTGVGQEFIFIICAVVGGCLLTGGYGSAVGAALGALIYGMVAQGIVYEGWDNDWLFAILGVMLLGAVLVNNWVKARAEAVK</sequence>
<feature type="transmembrane region" description="Helical" evidence="10">
    <location>
        <begin position="252"/>
        <end position="270"/>
    </location>
</feature>
<keyword evidence="6 10" id="KW-0812">Transmembrane</keyword>
<comment type="subcellular location">
    <subcellularLocation>
        <location evidence="1">Cell membrane</location>
        <topology evidence="1">Multi-pass membrane protein</topology>
    </subcellularLocation>
</comment>
<keyword evidence="5" id="KW-0762">Sugar transport</keyword>
<accession>A0A2P2CFV5</accession>
<evidence type="ECO:0000256" key="6">
    <source>
        <dbReference type="ARBA" id="ARBA00022692"/>
    </source>
</evidence>